<feature type="transmembrane region" description="Helical" evidence="14">
    <location>
        <begin position="293"/>
        <end position="315"/>
    </location>
</feature>
<feature type="transmembrane region" description="Helical" evidence="14">
    <location>
        <begin position="321"/>
        <end position="346"/>
    </location>
</feature>
<keyword evidence="2 13" id="KW-0645">Protease</keyword>
<name>A0AAX4HMD9_9BACT</name>
<keyword evidence="8 14" id="KW-1133">Transmembrane helix</keyword>
<dbReference type="KEGG" id="psti:SOO65_16910"/>
<evidence type="ECO:0000256" key="13">
    <source>
        <dbReference type="RuleBase" id="RU003983"/>
    </source>
</evidence>
<dbReference type="EMBL" id="CP139487">
    <property type="protein sequence ID" value="WPU64376.1"/>
    <property type="molecule type" value="Genomic_DNA"/>
</dbReference>
<organism evidence="17 18">
    <name type="scientific">Peredibacter starrii</name>
    <dbReference type="NCBI Taxonomy" id="28202"/>
    <lineage>
        <taxon>Bacteria</taxon>
        <taxon>Pseudomonadati</taxon>
        <taxon>Bdellovibrionota</taxon>
        <taxon>Bacteriovoracia</taxon>
        <taxon>Bacteriovoracales</taxon>
        <taxon>Bacteriovoracaceae</taxon>
        <taxon>Peredibacter</taxon>
    </lineage>
</organism>
<protein>
    <submittedName>
        <fullName evidence="17">M48 family metallopeptidase</fullName>
    </submittedName>
</protein>
<evidence type="ECO:0000256" key="9">
    <source>
        <dbReference type="ARBA" id="ARBA00023049"/>
    </source>
</evidence>
<dbReference type="PANTHER" id="PTHR10120">
    <property type="entry name" value="CAAX PRENYL PROTEASE 1"/>
    <property type="match status" value="1"/>
</dbReference>
<evidence type="ECO:0000256" key="12">
    <source>
        <dbReference type="PIRSR" id="PIRSR627057-2"/>
    </source>
</evidence>
<keyword evidence="10 14" id="KW-0472">Membrane</keyword>
<evidence type="ECO:0000313" key="18">
    <source>
        <dbReference type="Proteomes" id="UP001324634"/>
    </source>
</evidence>
<reference evidence="17 18" key="1">
    <citation type="submission" date="2023-11" db="EMBL/GenBank/DDBJ databases">
        <title>Peredibacter starrii A3.12.</title>
        <authorList>
            <person name="Mitchell R.J."/>
        </authorList>
    </citation>
    <scope>NUCLEOTIDE SEQUENCE [LARGE SCALE GENOMIC DNA]</scope>
    <source>
        <strain evidence="17 18">A3.12</strain>
    </source>
</reference>
<evidence type="ECO:0000256" key="8">
    <source>
        <dbReference type="ARBA" id="ARBA00022989"/>
    </source>
</evidence>
<dbReference type="RefSeq" id="WP_321393074.1">
    <property type="nucleotide sequence ID" value="NZ_CP139487.1"/>
</dbReference>
<dbReference type="GO" id="GO:0046872">
    <property type="term" value="F:metal ion binding"/>
    <property type="evidence" value="ECO:0007669"/>
    <property type="project" value="UniProtKB-KW"/>
</dbReference>
<feature type="binding site" evidence="12">
    <location>
        <position position="283"/>
    </location>
    <ligand>
        <name>Zn(2+)</name>
        <dbReference type="ChEBI" id="CHEBI:29105"/>
        <note>catalytic</note>
    </ligand>
</feature>
<evidence type="ECO:0000256" key="14">
    <source>
        <dbReference type="SAM" id="Phobius"/>
    </source>
</evidence>
<dbReference type="Pfam" id="PF01435">
    <property type="entry name" value="Peptidase_M48"/>
    <property type="match status" value="1"/>
</dbReference>
<comment type="similarity">
    <text evidence="13">Belongs to the peptidase M48 family.</text>
</comment>
<dbReference type="GO" id="GO:0004222">
    <property type="term" value="F:metalloendopeptidase activity"/>
    <property type="evidence" value="ECO:0007669"/>
    <property type="project" value="InterPro"/>
</dbReference>
<dbReference type="InterPro" id="IPR032456">
    <property type="entry name" value="Peptidase_M48_N"/>
</dbReference>
<feature type="binding site" evidence="12">
    <location>
        <position position="279"/>
    </location>
    <ligand>
        <name>Zn(2+)</name>
        <dbReference type="ChEBI" id="CHEBI:29105"/>
        <note>catalytic</note>
    </ligand>
</feature>
<keyword evidence="3 14" id="KW-0812">Transmembrane</keyword>
<dbReference type="InterPro" id="IPR027057">
    <property type="entry name" value="CAXX_Prtase_1"/>
</dbReference>
<feature type="domain" description="CAAX prenyl protease 1 N-terminal" evidence="16">
    <location>
        <begin position="32"/>
        <end position="206"/>
    </location>
</feature>
<keyword evidence="4 12" id="KW-0479">Metal-binding</keyword>
<keyword evidence="7 12" id="KW-0862">Zinc</keyword>
<keyword evidence="18" id="KW-1185">Reference proteome</keyword>
<comment type="subcellular location">
    <subcellularLocation>
        <location evidence="1">Endoplasmic reticulum membrane</location>
        <topology evidence="1">Multi-pass membrane protein</topology>
    </subcellularLocation>
</comment>
<evidence type="ECO:0000256" key="2">
    <source>
        <dbReference type="ARBA" id="ARBA00022670"/>
    </source>
</evidence>
<proteinExistence type="inferred from homology"/>
<sequence>MENLYSYYTQVLFLTCVVVNHLFEIYLSRRQVTTLEKSRGDVPSEFRSFLTLADHQKAISYATAKLRLGQMRLVYDCILLFYWFPFRGAENLYRALPLADMHKEVAFLVSFMLIQGLLNLPWTIYSTFVLEERFGFNRSTPKLFITDRLKGLVLAGVIGIPAIYGIISIFMSLGQYWWLISFIALTLFQFTLVWLYPTVIAPLFNKFKPLEGEDLKHGIENLVNRAGFNAKEVFVMDASKRSSHGNAYFTGFGKNKRVVFFDTLLKDLSTQEILAILAHELGHMKLKHIPKSLITSLVLSFLGFWLMGTLSNVNWFYTGHFIRIVSPAVLFLLFIEVIPIYTFWFGPIFSWISRKREFEADEYAAGETKAEDLISGLLKLYRENASPVVTDKIYSGFYHSHPPALERIKKLESFKR</sequence>
<dbReference type="Gene3D" id="3.30.2010.10">
    <property type="entry name" value="Metalloproteases ('zincins'), catalytic domain"/>
    <property type="match status" value="1"/>
</dbReference>
<evidence type="ECO:0000313" key="17">
    <source>
        <dbReference type="EMBL" id="WPU64376.1"/>
    </source>
</evidence>
<feature type="transmembrane region" description="Helical" evidence="14">
    <location>
        <begin position="151"/>
        <end position="170"/>
    </location>
</feature>
<dbReference type="CDD" id="cd07343">
    <property type="entry name" value="M48A_Zmpste24p_like"/>
    <property type="match status" value="1"/>
</dbReference>
<dbReference type="Pfam" id="PF16491">
    <property type="entry name" value="Peptidase_M48_N"/>
    <property type="match status" value="1"/>
</dbReference>
<dbReference type="FunFam" id="3.30.2010.10:FF:000002">
    <property type="entry name" value="CAAX prenyl protease"/>
    <property type="match status" value="1"/>
</dbReference>
<keyword evidence="6" id="KW-0256">Endoplasmic reticulum</keyword>
<evidence type="ECO:0000256" key="11">
    <source>
        <dbReference type="PIRSR" id="PIRSR627057-1"/>
    </source>
</evidence>
<feature type="transmembrane region" description="Helical" evidence="14">
    <location>
        <begin position="105"/>
        <end position="130"/>
    </location>
</feature>
<evidence type="ECO:0000256" key="1">
    <source>
        <dbReference type="ARBA" id="ARBA00004477"/>
    </source>
</evidence>
<keyword evidence="9 13" id="KW-0482">Metalloprotease</keyword>
<evidence type="ECO:0000256" key="7">
    <source>
        <dbReference type="ARBA" id="ARBA00022833"/>
    </source>
</evidence>
<evidence type="ECO:0000259" key="15">
    <source>
        <dbReference type="Pfam" id="PF01435"/>
    </source>
</evidence>
<feature type="transmembrane region" description="Helical" evidence="14">
    <location>
        <begin position="6"/>
        <end position="27"/>
    </location>
</feature>
<accession>A0AAX4HMD9</accession>
<evidence type="ECO:0000256" key="3">
    <source>
        <dbReference type="ARBA" id="ARBA00022692"/>
    </source>
</evidence>
<dbReference type="InterPro" id="IPR001915">
    <property type="entry name" value="Peptidase_M48"/>
</dbReference>
<feature type="active site" description="Proton donor" evidence="11">
    <location>
        <position position="361"/>
    </location>
</feature>
<evidence type="ECO:0000256" key="4">
    <source>
        <dbReference type="ARBA" id="ARBA00022723"/>
    </source>
</evidence>
<dbReference type="AlphaFoldDB" id="A0AAX4HMD9"/>
<evidence type="ECO:0000259" key="16">
    <source>
        <dbReference type="Pfam" id="PF16491"/>
    </source>
</evidence>
<evidence type="ECO:0000256" key="5">
    <source>
        <dbReference type="ARBA" id="ARBA00022801"/>
    </source>
</evidence>
<feature type="transmembrane region" description="Helical" evidence="14">
    <location>
        <begin position="176"/>
        <end position="196"/>
    </location>
</feature>
<keyword evidence="5 13" id="KW-0378">Hydrolase</keyword>
<evidence type="ECO:0000256" key="6">
    <source>
        <dbReference type="ARBA" id="ARBA00022824"/>
    </source>
</evidence>
<feature type="transmembrane region" description="Helical" evidence="14">
    <location>
        <begin position="66"/>
        <end position="85"/>
    </location>
</feature>
<feature type="binding site" evidence="12">
    <location>
        <position position="357"/>
    </location>
    <ligand>
        <name>Zn(2+)</name>
        <dbReference type="ChEBI" id="CHEBI:29105"/>
        <note>catalytic</note>
    </ligand>
</feature>
<feature type="active site" evidence="11">
    <location>
        <position position="280"/>
    </location>
</feature>
<dbReference type="Proteomes" id="UP001324634">
    <property type="component" value="Chromosome"/>
</dbReference>
<comment type="cofactor">
    <cofactor evidence="12 13">
        <name>Zn(2+)</name>
        <dbReference type="ChEBI" id="CHEBI:29105"/>
    </cofactor>
    <text evidence="12 13">Binds 1 zinc ion per subunit.</text>
</comment>
<evidence type="ECO:0000256" key="10">
    <source>
        <dbReference type="ARBA" id="ARBA00023136"/>
    </source>
</evidence>
<gene>
    <name evidence="17" type="ORF">SOO65_16910</name>
</gene>
<feature type="domain" description="Peptidase M48" evidence="15">
    <location>
        <begin position="210"/>
        <end position="413"/>
    </location>
</feature>
<dbReference type="GO" id="GO:0071586">
    <property type="term" value="P:CAAX-box protein processing"/>
    <property type="evidence" value="ECO:0007669"/>
    <property type="project" value="InterPro"/>
</dbReference>